<dbReference type="GO" id="GO:0000976">
    <property type="term" value="F:transcription cis-regulatory region binding"/>
    <property type="evidence" value="ECO:0007669"/>
    <property type="project" value="TreeGrafter"/>
</dbReference>
<dbReference type="AlphaFoldDB" id="A0A1M6Q5L7"/>
<dbReference type="Proteomes" id="UP000184386">
    <property type="component" value="Unassembled WGS sequence"/>
</dbReference>
<evidence type="ECO:0000313" key="6">
    <source>
        <dbReference type="Proteomes" id="UP000184386"/>
    </source>
</evidence>
<proteinExistence type="predicted"/>
<evidence type="ECO:0000313" key="5">
    <source>
        <dbReference type="EMBL" id="SHK15433.1"/>
    </source>
</evidence>
<dbReference type="PROSITE" id="PS50932">
    <property type="entry name" value="HTH_LACI_2"/>
    <property type="match status" value="1"/>
</dbReference>
<dbReference type="InterPro" id="IPR000843">
    <property type="entry name" value="HTH_LacI"/>
</dbReference>
<dbReference type="PANTHER" id="PTHR30146">
    <property type="entry name" value="LACI-RELATED TRANSCRIPTIONAL REPRESSOR"/>
    <property type="match status" value="1"/>
</dbReference>
<keyword evidence="1" id="KW-0805">Transcription regulation</keyword>
<keyword evidence="3" id="KW-0804">Transcription</keyword>
<evidence type="ECO:0000259" key="4">
    <source>
        <dbReference type="PROSITE" id="PS50932"/>
    </source>
</evidence>
<organism evidence="5 6">
    <name type="scientific">Anaerocolumna jejuensis DSM 15929</name>
    <dbReference type="NCBI Taxonomy" id="1121322"/>
    <lineage>
        <taxon>Bacteria</taxon>
        <taxon>Bacillati</taxon>
        <taxon>Bacillota</taxon>
        <taxon>Clostridia</taxon>
        <taxon>Lachnospirales</taxon>
        <taxon>Lachnospiraceae</taxon>
        <taxon>Anaerocolumna</taxon>
    </lineage>
</organism>
<dbReference type="STRING" id="1121322.SAMN02745136_01872"/>
<keyword evidence="2" id="KW-0238">DNA-binding</keyword>
<protein>
    <submittedName>
        <fullName evidence="5">Regulatory protein, lacI family</fullName>
    </submittedName>
</protein>
<dbReference type="InterPro" id="IPR010982">
    <property type="entry name" value="Lambda_DNA-bd_dom_sf"/>
</dbReference>
<evidence type="ECO:0000256" key="2">
    <source>
        <dbReference type="ARBA" id="ARBA00023125"/>
    </source>
</evidence>
<dbReference type="EMBL" id="FRAC01000009">
    <property type="protein sequence ID" value="SHK15433.1"/>
    <property type="molecule type" value="Genomic_DNA"/>
</dbReference>
<name>A0A1M6Q5L7_9FIRM</name>
<dbReference type="GO" id="GO:0003700">
    <property type="term" value="F:DNA-binding transcription factor activity"/>
    <property type="evidence" value="ECO:0007669"/>
    <property type="project" value="TreeGrafter"/>
</dbReference>
<feature type="domain" description="HTH lacI-type" evidence="4">
    <location>
        <begin position="5"/>
        <end position="61"/>
    </location>
</feature>
<dbReference type="RefSeq" id="WP_073275077.1">
    <property type="nucleotide sequence ID" value="NZ_FRAC01000009.1"/>
</dbReference>
<dbReference type="PRINTS" id="PR00036">
    <property type="entry name" value="HTHLACI"/>
</dbReference>
<reference evidence="5 6" key="1">
    <citation type="submission" date="2016-11" db="EMBL/GenBank/DDBJ databases">
        <authorList>
            <person name="Jaros S."/>
            <person name="Januszkiewicz K."/>
            <person name="Wedrychowicz H."/>
        </authorList>
    </citation>
    <scope>NUCLEOTIDE SEQUENCE [LARGE SCALE GENOMIC DNA]</scope>
    <source>
        <strain evidence="5 6">DSM 15929</strain>
    </source>
</reference>
<evidence type="ECO:0000256" key="1">
    <source>
        <dbReference type="ARBA" id="ARBA00023015"/>
    </source>
</evidence>
<dbReference type="OrthoDB" id="9775106at2"/>
<dbReference type="Pfam" id="PF00356">
    <property type="entry name" value="LacI"/>
    <property type="match status" value="1"/>
</dbReference>
<dbReference type="PANTHER" id="PTHR30146:SF148">
    <property type="entry name" value="HTH-TYPE TRANSCRIPTIONAL REPRESSOR PURR-RELATED"/>
    <property type="match status" value="1"/>
</dbReference>
<dbReference type="SUPFAM" id="SSF47413">
    <property type="entry name" value="lambda repressor-like DNA-binding domains"/>
    <property type="match status" value="1"/>
</dbReference>
<evidence type="ECO:0000256" key="3">
    <source>
        <dbReference type="ARBA" id="ARBA00023163"/>
    </source>
</evidence>
<dbReference type="Gene3D" id="1.10.260.40">
    <property type="entry name" value="lambda repressor-like DNA-binding domains"/>
    <property type="match status" value="1"/>
</dbReference>
<accession>A0A1M6Q5L7</accession>
<sequence length="265" mass="30696">MDKKITIKDIAKQAGVSVATISYVINNRTDQRISEETRKKVLQIVNLLDYKPNSSAKSLSTSKSYNIALYMMPETSLLKRSEQLLLIEVLSEVSTHYGYQMIIQDNKEFSKLNHVDAILCFDATLDFFLRIGDKNLVPVIAVDCLIDIPWFFQICTDYMLLKKDADKHFGVDNYIYLCLTPNNELLKSFICQTFREVKFVKDLNDLSEFSDLNYVYNQDALNTLMAGKENTCYIPYDLHSKMDRVYRCIDLAVNRIPDMEHTQFV</sequence>
<dbReference type="CDD" id="cd01392">
    <property type="entry name" value="HTH_LacI"/>
    <property type="match status" value="1"/>
</dbReference>
<gene>
    <name evidence="5" type="ORF">SAMN02745136_01872</name>
</gene>
<keyword evidence="6" id="KW-1185">Reference proteome</keyword>
<dbReference type="PROSITE" id="PS00356">
    <property type="entry name" value="HTH_LACI_1"/>
    <property type="match status" value="1"/>
</dbReference>
<dbReference type="SMART" id="SM00354">
    <property type="entry name" value="HTH_LACI"/>
    <property type="match status" value="1"/>
</dbReference>